<dbReference type="Gene3D" id="3.30.420.150">
    <property type="entry name" value="Exopolyphosphatase. Domain 2"/>
    <property type="match status" value="1"/>
</dbReference>
<organism evidence="3 4">
    <name type="scientific">Pseudothermotoga thermarum DSM 5069</name>
    <dbReference type="NCBI Taxonomy" id="688269"/>
    <lineage>
        <taxon>Bacteria</taxon>
        <taxon>Thermotogati</taxon>
        <taxon>Thermotogota</taxon>
        <taxon>Thermotogae</taxon>
        <taxon>Thermotogales</taxon>
        <taxon>Thermotogaceae</taxon>
        <taxon>Pseudothermotoga</taxon>
    </lineage>
</organism>
<reference evidence="3 4" key="1">
    <citation type="submission" date="2010-11" db="EMBL/GenBank/DDBJ databases">
        <title>The complete genome of Thermotoga thermarum DSM 5069.</title>
        <authorList>
            <consortium name="US DOE Joint Genome Institute (JGI-PGF)"/>
            <person name="Lucas S."/>
            <person name="Copeland A."/>
            <person name="Lapidus A."/>
            <person name="Bruce D."/>
            <person name="Goodwin L."/>
            <person name="Pitluck S."/>
            <person name="Kyrpides N."/>
            <person name="Mavromatis K."/>
            <person name="Ivanova N."/>
            <person name="Zeytun A."/>
            <person name="Brettin T."/>
            <person name="Detter J.C."/>
            <person name="Tapia R."/>
            <person name="Han C."/>
            <person name="Land M."/>
            <person name="Hauser L."/>
            <person name="Markowitz V."/>
            <person name="Cheng J.-F."/>
            <person name="Hugenholtz P."/>
            <person name="Woyke T."/>
            <person name="Wu D."/>
            <person name="Spring S."/>
            <person name="Schroeder M."/>
            <person name="Brambilla E."/>
            <person name="Klenk H.-P."/>
            <person name="Eisen J.A."/>
        </authorList>
    </citation>
    <scope>NUCLEOTIDE SEQUENCE [LARGE SCALE GENOMIC DNA]</scope>
    <source>
        <strain evidence="3 4">DSM 5069</strain>
    </source>
</reference>
<dbReference type="EMBL" id="CP002351">
    <property type="protein sequence ID" value="AEH51834.1"/>
    <property type="molecule type" value="Genomic_DNA"/>
</dbReference>
<dbReference type="Proteomes" id="UP000006804">
    <property type="component" value="Chromosome"/>
</dbReference>
<feature type="region of interest" description="Disordered" evidence="1">
    <location>
        <begin position="276"/>
        <end position="297"/>
    </location>
</feature>
<evidence type="ECO:0000259" key="2">
    <source>
        <dbReference type="Pfam" id="PF02541"/>
    </source>
</evidence>
<dbReference type="InterPro" id="IPR003695">
    <property type="entry name" value="Ppx_GppA_N"/>
</dbReference>
<gene>
    <name evidence="3" type="ORF">Theth_1792</name>
</gene>
<dbReference type="STRING" id="688269.Theth_1792"/>
<dbReference type="Pfam" id="PF02541">
    <property type="entry name" value="Ppx-GppA"/>
    <property type="match status" value="1"/>
</dbReference>
<proteinExistence type="predicted"/>
<dbReference type="HOGENOM" id="CLU_936469_0_0_0"/>
<feature type="domain" description="Ppx/GppA phosphatase N-terminal" evidence="2">
    <location>
        <begin position="65"/>
        <end position="263"/>
    </location>
</feature>
<evidence type="ECO:0000256" key="1">
    <source>
        <dbReference type="SAM" id="MobiDB-lite"/>
    </source>
</evidence>
<dbReference type="eggNOG" id="COG0248">
    <property type="taxonomic scope" value="Bacteria"/>
</dbReference>
<keyword evidence="4" id="KW-1185">Reference proteome</keyword>
<evidence type="ECO:0000313" key="3">
    <source>
        <dbReference type="EMBL" id="AEH51834.1"/>
    </source>
</evidence>
<dbReference type="PANTHER" id="PTHR30005">
    <property type="entry name" value="EXOPOLYPHOSPHATASE"/>
    <property type="match status" value="1"/>
</dbReference>
<name>F7YW62_9THEM</name>
<dbReference type="SUPFAM" id="SSF53067">
    <property type="entry name" value="Actin-like ATPase domain"/>
    <property type="match status" value="2"/>
</dbReference>
<dbReference type="Gene3D" id="3.30.420.40">
    <property type="match status" value="1"/>
</dbReference>
<dbReference type="AlphaFoldDB" id="F7YW62"/>
<accession>F7YW62</accession>
<dbReference type="InterPro" id="IPR050273">
    <property type="entry name" value="GppA/Ppx_hydrolase"/>
</dbReference>
<dbReference type="KEGG" id="tta:Theth_1792"/>
<sequence>MIRVLDLGSNSFIVLVLDGEKVLFEKVYEVGLKSLMKDQEKAFEIAKQTLSKALNESNFSCPTYAFGTSVFRENPDFFHSLVKEFGIIGYILSEEEEAMYSYMSIDPNFEMDITVVDLGGGSLEIVRKNTFKSYPLGTHVLNSLFDLTLPGAKDFEKAVFYVKEQISQDLGKVYTVGGSFVAIAAFKKGRWDLKSLDGETITQKDVLNVFEKVKNKSLEEIKSMQIIPQGRERTLVAGLVVAFVICELSKEVIVSTKGYRHAVARMLEKTGRLTQPWRARGDLNSRPPDPQSGALSS</sequence>
<dbReference type="PANTHER" id="PTHR30005:SF0">
    <property type="entry name" value="RETROGRADE REGULATION PROTEIN 2"/>
    <property type="match status" value="1"/>
</dbReference>
<evidence type="ECO:0000313" key="4">
    <source>
        <dbReference type="Proteomes" id="UP000006804"/>
    </source>
</evidence>
<dbReference type="InterPro" id="IPR043129">
    <property type="entry name" value="ATPase_NBD"/>
</dbReference>
<dbReference type="AntiFam" id="ANF00011">
    <property type="entry name" value="tRNA translation"/>
</dbReference>
<protein>
    <submittedName>
        <fullName evidence="3">Ppx/GppA phosphatase</fullName>
    </submittedName>
</protein>